<sequence length="141" mass="15997">YLPRSSNGVWDGRTLDEEFEKLSLHEEFHEVNRLDQQVFKQQLQELEKQHLVEDLRAHQTLVGTSSKDDVITIVIVVSLRGTSLVEAILVKGHLFLTIMNILPVGFGPLALVVDFTPVKFKKGLLESFVLRESICLGKLKM</sequence>
<comment type="caution">
    <text evidence="1">The sequence shown here is derived from an EMBL/GenBank/DDBJ whole genome shotgun (WGS) entry which is preliminary data.</text>
</comment>
<evidence type="ECO:0000313" key="1">
    <source>
        <dbReference type="EMBL" id="GFA33750.1"/>
    </source>
</evidence>
<reference evidence="1" key="1">
    <citation type="journal article" date="2019" name="Sci. Rep.">
        <title>Draft genome of Tanacetum cinerariifolium, the natural source of mosquito coil.</title>
        <authorList>
            <person name="Yamashiro T."/>
            <person name="Shiraishi A."/>
            <person name="Satake H."/>
            <person name="Nakayama K."/>
        </authorList>
    </citation>
    <scope>NUCLEOTIDE SEQUENCE</scope>
</reference>
<protein>
    <submittedName>
        <fullName evidence="1">Uncharacterized protein</fullName>
    </submittedName>
</protein>
<feature type="non-terminal residue" evidence="1">
    <location>
        <position position="1"/>
    </location>
</feature>
<dbReference type="AlphaFoldDB" id="A0A699JFW3"/>
<accession>A0A699JFW3</accession>
<name>A0A699JFW3_TANCI</name>
<gene>
    <name evidence="1" type="ORF">Tci_605722</name>
</gene>
<proteinExistence type="predicted"/>
<dbReference type="EMBL" id="BKCJ010406825">
    <property type="protein sequence ID" value="GFA33750.1"/>
    <property type="molecule type" value="Genomic_DNA"/>
</dbReference>
<organism evidence="1">
    <name type="scientific">Tanacetum cinerariifolium</name>
    <name type="common">Dalmatian daisy</name>
    <name type="synonym">Chrysanthemum cinerariifolium</name>
    <dbReference type="NCBI Taxonomy" id="118510"/>
    <lineage>
        <taxon>Eukaryota</taxon>
        <taxon>Viridiplantae</taxon>
        <taxon>Streptophyta</taxon>
        <taxon>Embryophyta</taxon>
        <taxon>Tracheophyta</taxon>
        <taxon>Spermatophyta</taxon>
        <taxon>Magnoliopsida</taxon>
        <taxon>eudicotyledons</taxon>
        <taxon>Gunneridae</taxon>
        <taxon>Pentapetalae</taxon>
        <taxon>asterids</taxon>
        <taxon>campanulids</taxon>
        <taxon>Asterales</taxon>
        <taxon>Asteraceae</taxon>
        <taxon>Asteroideae</taxon>
        <taxon>Anthemideae</taxon>
        <taxon>Anthemidinae</taxon>
        <taxon>Tanacetum</taxon>
    </lineage>
</organism>